<proteinExistence type="predicted"/>
<accession>A0A812IUP1</accession>
<feature type="compositionally biased region" description="Basic and acidic residues" evidence="1">
    <location>
        <begin position="60"/>
        <end position="69"/>
    </location>
</feature>
<name>A0A812IUP1_9DINO</name>
<reference evidence="2" key="1">
    <citation type="submission" date="2021-02" db="EMBL/GenBank/DDBJ databases">
        <authorList>
            <person name="Dougan E. K."/>
            <person name="Rhodes N."/>
            <person name="Thang M."/>
            <person name="Chan C."/>
        </authorList>
    </citation>
    <scope>NUCLEOTIDE SEQUENCE</scope>
</reference>
<evidence type="ECO:0000313" key="3">
    <source>
        <dbReference type="Proteomes" id="UP000601435"/>
    </source>
</evidence>
<dbReference type="AlphaFoldDB" id="A0A812IUP1"/>
<keyword evidence="3" id="KW-1185">Reference proteome</keyword>
<evidence type="ECO:0000313" key="2">
    <source>
        <dbReference type="EMBL" id="CAE7188654.1"/>
    </source>
</evidence>
<sequence length="69" mass="7759">MQLQVPPSSAFTRLCGTKRWISSRAMKRWGTAPPFMESGQKRWNCIPVLPSTSSTKAKTRNPEARSPKP</sequence>
<organism evidence="2 3">
    <name type="scientific">Symbiodinium necroappetens</name>
    <dbReference type="NCBI Taxonomy" id="1628268"/>
    <lineage>
        <taxon>Eukaryota</taxon>
        <taxon>Sar</taxon>
        <taxon>Alveolata</taxon>
        <taxon>Dinophyceae</taxon>
        <taxon>Suessiales</taxon>
        <taxon>Symbiodiniaceae</taxon>
        <taxon>Symbiodinium</taxon>
    </lineage>
</organism>
<feature type="region of interest" description="Disordered" evidence="1">
    <location>
        <begin position="46"/>
        <end position="69"/>
    </location>
</feature>
<gene>
    <name evidence="2" type="ORF">SNEC2469_LOCUS1019</name>
</gene>
<dbReference type="EMBL" id="CAJNJA010005350">
    <property type="protein sequence ID" value="CAE7188654.1"/>
    <property type="molecule type" value="Genomic_DNA"/>
</dbReference>
<comment type="caution">
    <text evidence="2">The sequence shown here is derived from an EMBL/GenBank/DDBJ whole genome shotgun (WGS) entry which is preliminary data.</text>
</comment>
<protein>
    <submittedName>
        <fullName evidence="2">Uncharacterized protein</fullName>
    </submittedName>
</protein>
<dbReference type="Proteomes" id="UP000601435">
    <property type="component" value="Unassembled WGS sequence"/>
</dbReference>
<evidence type="ECO:0000256" key="1">
    <source>
        <dbReference type="SAM" id="MobiDB-lite"/>
    </source>
</evidence>